<comment type="caution">
    <text evidence="2">The sequence shown here is derived from an EMBL/GenBank/DDBJ whole genome shotgun (WGS) entry which is preliminary data.</text>
</comment>
<feature type="transmembrane region" description="Helical" evidence="1">
    <location>
        <begin position="6"/>
        <end position="24"/>
    </location>
</feature>
<keyword evidence="1" id="KW-0472">Membrane</keyword>
<proteinExistence type="predicted"/>
<protein>
    <submittedName>
        <fullName evidence="2">Uncharacterized protein</fullName>
    </submittedName>
</protein>
<sequence length="154" mass="16688">MTGSLIINNLAGLMMFTSPMVIGVKRPAASCWLYSLQTLILVLLLLTLVMGELVRMISSIIFGSAPQQVSRGERGLLTTLPMDVLLVLMLIMGTSIPHPVIQILENAASVVLQRNSRAVQPHYTWPWASGSDNTVSIAGRRAVNTSSGEKSDLR</sequence>
<reference evidence="4 5" key="1">
    <citation type="submission" date="2014-08" db="EMBL/GenBank/DDBJ databases">
        <title>Genome sequences of NCPPB Pectobacterium isolates.</title>
        <authorList>
            <person name="Glover R.H."/>
            <person name="Sapp M."/>
            <person name="Elphinstone J."/>
        </authorList>
    </citation>
    <scope>NUCLEOTIDE SEQUENCE [LARGE SCALE GENOMIC DNA]</scope>
    <source>
        <strain evidence="3 4">NCPPB 2793</strain>
        <strain evidence="2 5">NCPPB 2795</strain>
    </source>
</reference>
<dbReference type="EMBL" id="JQHM01000001">
    <property type="protein sequence ID" value="KFX06649.1"/>
    <property type="molecule type" value="Genomic_DNA"/>
</dbReference>
<dbReference type="Proteomes" id="UP000032874">
    <property type="component" value="Unassembled WGS sequence"/>
</dbReference>
<evidence type="ECO:0000313" key="5">
    <source>
        <dbReference type="Proteomes" id="UP000032874"/>
    </source>
</evidence>
<evidence type="ECO:0000313" key="3">
    <source>
        <dbReference type="EMBL" id="KFX20931.1"/>
    </source>
</evidence>
<organism evidence="2 5">
    <name type="scientific">Pectobacterium betavasculorum</name>
    <dbReference type="NCBI Taxonomy" id="55207"/>
    <lineage>
        <taxon>Bacteria</taxon>
        <taxon>Pseudomonadati</taxon>
        <taxon>Pseudomonadota</taxon>
        <taxon>Gammaproteobacteria</taxon>
        <taxon>Enterobacterales</taxon>
        <taxon>Pectobacteriaceae</taxon>
        <taxon>Pectobacterium</taxon>
    </lineage>
</organism>
<feature type="transmembrane region" description="Helical" evidence="1">
    <location>
        <begin position="31"/>
        <end position="50"/>
    </location>
</feature>
<dbReference type="EMBL" id="JQHL01000002">
    <property type="protein sequence ID" value="KFX20931.1"/>
    <property type="molecule type" value="Genomic_DNA"/>
</dbReference>
<dbReference type="AlphaFoldDB" id="A0A093S1H0"/>
<evidence type="ECO:0000313" key="2">
    <source>
        <dbReference type="EMBL" id="KFX06649.1"/>
    </source>
</evidence>
<dbReference type="RefSeq" id="WP_039301888.1">
    <property type="nucleotide sequence ID" value="NZ_JAODTE010000002.1"/>
</dbReference>
<evidence type="ECO:0000313" key="4">
    <source>
        <dbReference type="Proteomes" id="UP000032869"/>
    </source>
</evidence>
<gene>
    <name evidence="3" type="ORF">JV35_06935</name>
    <name evidence="2" type="ORF">KP22_00720</name>
</gene>
<name>A0A093S1H0_9GAMM</name>
<evidence type="ECO:0000256" key="1">
    <source>
        <dbReference type="SAM" id="Phobius"/>
    </source>
</evidence>
<feature type="transmembrane region" description="Helical" evidence="1">
    <location>
        <begin position="84"/>
        <end position="104"/>
    </location>
</feature>
<keyword evidence="1" id="KW-0812">Transmembrane</keyword>
<keyword evidence="1" id="KW-1133">Transmembrane helix</keyword>
<accession>A0A093S1H0</accession>
<keyword evidence="4" id="KW-1185">Reference proteome</keyword>
<dbReference type="Proteomes" id="UP000032869">
    <property type="component" value="Unassembled WGS sequence"/>
</dbReference>
<dbReference type="STRING" id="55207.KP22_00720"/>
<dbReference type="eggNOG" id="COG4237">
    <property type="taxonomic scope" value="Bacteria"/>
</dbReference>
<dbReference type="eggNOG" id="COG0651">
    <property type="taxonomic scope" value="Bacteria"/>
</dbReference>